<evidence type="ECO:0000256" key="7">
    <source>
        <dbReference type="RuleBase" id="RU367161"/>
    </source>
</evidence>
<evidence type="ECO:0000256" key="5">
    <source>
        <dbReference type="ARBA" id="ARBA00022705"/>
    </source>
</evidence>
<dbReference type="Pfam" id="PF22466">
    <property type="entry name" value="PSF3_N"/>
    <property type="match status" value="1"/>
</dbReference>
<dbReference type="AlphaFoldDB" id="A0A1E4SU57"/>
<evidence type="ECO:0000256" key="3">
    <source>
        <dbReference type="ARBA" id="ARBA00011352"/>
    </source>
</evidence>
<dbReference type="GO" id="GO:0000811">
    <property type="term" value="C:GINS complex"/>
    <property type="evidence" value="ECO:0007669"/>
    <property type="project" value="UniProtKB-UniRule"/>
</dbReference>
<evidence type="ECO:0000256" key="2">
    <source>
        <dbReference type="ARBA" id="ARBA00006343"/>
    </source>
</evidence>
<organism evidence="10 11">
    <name type="scientific">[Candida] arabinofermentans NRRL YB-2248</name>
    <dbReference type="NCBI Taxonomy" id="983967"/>
    <lineage>
        <taxon>Eukaryota</taxon>
        <taxon>Fungi</taxon>
        <taxon>Dikarya</taxon>
        <taxon>Ascomycota</taxon>
        <taxon>Saccharomycotina</taxon>
        <taxon>Pichiomycetes</taxon>
        <taxon>Pichiales</taxon>
        <taxon>Pichiaceae</taxon>
        <taxon>Ogataea</taxon>
        <taxon>Ogataea/Candida clade</taxon>
    </lineage>
</organism>
<dbReference type="InterPro" id="IPR021151">
    <property type="entry name" value="GINS_A"/>
</dbReference>
<dbReference type="SUPFAM" id="SSF158573">
    <property type="entry name" value="GINS helical bundle-like"/>
    <property type="match status" value="1"/>
</dbReference>
<dbReference type="GO" id="GO:1902975">
    <property type="term" value="P:mitotic DNA replication initiation"/>
    <property type="evidence" value="ECO:0007669"/>
    <property type="project" value="TreeGrafter"/>
</dbReference>
<dbReference type="InterPro" id="IPR010492">
    <property type="entry name" value="GINS_Psf3"/>
</dbReference>
<comment type="subunit">
    <text evidence="3">Component of the GINS complex which is a heterotetramer of SLD5, PSF1, PSF2 and PSF3.</text>
</comment>
<dbReference type="InterPro" id="IPR038437">
    <property type="entry name" value="GINS_Psf3_sf"/>
</dbReference>
<evidence type="ECO:0000256" key="4">
    <source>
        <dbReference type="ARBA" id="ARBA00015140"/>
    </source>
</evidence>
<comment type="subcellular location">
    <subcellularLocation>
        <location evidence="1 7">Nucleus</location>
    </subcellularLocation>
</comment>
<protein>
    <recommendedName>
        <fullName evidence="4 7">DNA replication complex GINS protein PSF3</fullName>
    </recommendedName>
</protein>
<accession>A0A1E4SU57</accession>
<dbReference type="EMBL" id="KV453869">
    <property type="protein sequence ID" value="ODV83040.1"/>
    <property type="molecule type" value="Genomic_DNA"/>
</dbReference>
<evidence type="ECO:0000256" key="6">
    <source>
        <dbReference type="ARBA" id="ARBA00023242"/>
    </source>
</evidence>
<dbReference type="InterPro" id="IPR055221">
    <property type="entry name" value="PSF3_N"/>
</dbReference>
<proteinExistence type="inferred from homology"/>
<dbReference type="Gene3D" id="1.20.58.2050">
    <property type="match status" value="1"/>
</dbReference>
<evidence type="ECO:0000259" key="9">
    <source>
        <dbReference type="Pfam" id="PF22466"/>
    </source>
</evidence>
<dbReference type="OrthoDB" id="10251744at2759"/>
<dbReference type="STRING" id="983967.A0A1E4SU57"/>
<dbReference type="CDD" id="cd11713">
    <property type="entry name" value="GINS_A_psf3"/>
    <property type="match status" value="1"/>
</dbReference>
<dbReference type="InterPro" id="IPR036224">
    <property type="entry name" value="GINS_bundle-like_dom_sf"/>
</dbReference>
<comment type="similarity">
    <text evidence="2 7">Belongs to the GINS3/PSF3 family.</text>
</comment>
<keyword evidence="6 7" id="KW-0539">Nucleus</keyword>
<keyword evidence="11" id="KW-1185">Reference proteome</keyword>
<dbReference type="PANTHER" id="PTHR22768:SF0">
    <property type="entry name" value="DNA REPLICATION COMPLEX GINS PROTEIN PSF3"/>
    <property type="match status" value="1"/>
</dbReference>
<dbReference type="CDD" id="cd21693">
    <property type="entry name" value="GINS_B_Psf3"/>
    <property type="match status" value="1"/>
</dbReference>
<evidence type="ECO:0000313" key="11">
    <source>
        <dbReference type="Proteomes" id="UP000094801"/>
    </source>
</evidence>
<dbReference type="SUPFAM" id="SSF160059">
    <property type="entry name" value="PriA/YqbF domain"/>
    <property type="match status" value="1"/>
</dbReference>
<keyword evidence="5 7" id="KW-0235">DNA replication</keyword>
<sequence length="190" mass="21965">MSYYDVDDILADSIKLPCKFSITIPGLGYLNNQPLEPIQKNLKLDLPIWLAEILAVCSINDGQDNDDDDDNNEEDEDETFLKLILPIFLSPQYLNLIKSSPLKPNLAQIGYYYKIVNKWCYLFNDEELVELISKLIVDRCCEINDLGYRGNLISGEFVESLDEWEKILLKNCLNSGRDFKNWWLKDGTDN</sequence>
<evidence type="ECO:0000256" key="1">
    <source>
        <dbReference type="ARBA" id="ARBA00004123"/>
    </source>
</evidence>
<dbReference type="Pfam" id="PF05916">
    <property type="entry name" value="Sld5"/>
    <property type="match status" value="1"/>
</dbReference>
<comment type="function">
    <text evidence="7">The GINS complex plays an essential role in the initiation of DNA replication.</text>
</comment>
<gene>
    <name evidence="10" type="ORF">CANARDRAFT_30381</name>
</gene>
<feature type="domain" description="DNA replication complex GINS protein PSF3 N-terminal" evidence="9">
    <location>
        <begin position="4"/>
        <end position="56"/>
    </location>
</feature>
<evidence type="ECO:0000259" key="8">
    <source>
        <dbReference type="Pfam" id="PF05916"/>
    </source>
</evidence>
<feature type="domain" description="GINS subunit" evidence="8">
    <location>
        <begin position="89"/>
        <end position="183"/>
    </location>
</feature>
<name>A0A1E4SU57_9ASCO</name>
<reference evidence="11" key="1">
    <citation type="submission" date="2016-04" db="EMBL/GenBank/DDBJ databases">
        <title>Comparative genomics of biotechnologically important yeasts.</title>
        <authorList>
            <consortium name="DOE Joint Genome Institute"/>
            <person name="Riley R."/>
            <person name="Haridas S."/>
            <person name="Wolfe K.H."/>
            <person name="Lopes M.R."/>
            <person name="Hittinger C.T."/>
            <person name="Goker M."/>
            <person name="Salamov A."/>
            <person name="Wisecaver J."/>
            <person name="Long T.M."/>
            <person name="Aerts A.L."/>
            <person name="Barry K."/>
            <person name="Choi C."/>
            <person name="Clum A."/>
            <person name="Coughlan A.Y."/>
            <person name="Deshpande S."/>
            <person name="Douglass A.P."/>
            <person name="Hanson S.J."/>
            <person name="Klenk H.-P."/>
            <person name="Labutti K."/>
            <person name="Lapidus A."/>
            <person name="Lindquist E."/>
            <person name="Lipzen A."/>
            <person name="Meier-Kolthoff J.P."/>
            <person name="Ohm R.A."/>
            <person name="Otillar R.P."/>
            <person name="Pangilinan J."/>
            <person name="Peng Y."/>
            <person name="Rokas A."/>
            <person name="Rosa C.A."/>
            <person name="Scheuner C."/>
            <person name="Sibirny A.A."/>
            <person name="Slot J.C."/>
            <person name="Stielow J.B."/>
            <person name="Sun H."/>
            <person name="Kurtzman C.P."/>
            <person name="Blackwell M."/>
            <person name="Grigoriev I.V."/>
            <person name="Jeffries T.W."/>
        </authorList>
    </citation>
    <scope>NUCLEOTIDE SEQUENCE [LARGE SCALE GENOMIC DNA]</scope>
    <source>
        <strain evidence="11">NRRL YB-2248</strain>
    </source>
</reference>
<dbReference type="Proteomes" id="UP000094801">
    <property type="component" value="Unassembled WGS sequence"/>
</dbReference>
<evidence type="ECO:0000313" key="10">
    <source>
        <dbReference type="EMBL" id="ODV83040.1"/>
    </source>
</evidence>
<dbReference type="PANTHER" id="PTHR22768">
    <property type="entry name" value="DNA REPLICATION COMPLEX GINS PROTEIN PSF3"/>
    <property type="match status" value="1"/>
</dbReference>